<dbReference type="Gene3D" id="3.90.180.10">
    <property type="entry name" value="Medium-chain alcohol dehydrogenases, catalytic domain"/>
    <property type="match status" value="1"/>
</dbReference>
<feature type="domain" description="Enoyl reductase (ER)" evidence="5">
    <location>
        <begin position="12"/>
        <end position="342"/>
    </location>
</feature>
<dbReference type="PANTHER" id="PTHR43401:SF2">
    <property type="entry name" value="L-THREONINE 3-DEHYDROGENASE"/>
    <property type="match status" value="1"/>
</dbReference>
<comment type="similarity">
    <text evidence="4">Belongs to the zinc-containing alcohol dehydrogenase family.</text>
</comment>
<dbReference type="Gene3D" id="3.40.50.720">
    <property type="entry name" value="NAD(P)-binding Rossmann-like Domain"/>
    <property type="match status" value="1"/>
</dbReference>
<accession>A0ABW7LN30</accession>
<evidence type="ECO:0000256" key="3">
    <source>
        <dbReference type="ARBA" id="ARBA00023002"/>
    </source>
</evidence>
<evidence type="ECO:0000313" key="7">
    <source>
        <dbReference type="Proteomes" id="UP001609376"/>
    </source>
</evidence>
<evidence type="ECO:0000313" key="6">
    <source>
        <dbReference type="EMBL" id="MFH5775545.1"/>
    </source>
</evidence>
<dbReference type="InterPro" id="IPR020843">
    <property type="entry name" value="ER"/>
</dbReference>
<dbReference type="PROSITE" id="PS00059">
    <property type="entry name" value="ADH_ZINC"/>
    <property type="match status" value="1"/>
</dbReference>
<gene>
    <name evidence="6" type="ORF">ACHFJ0_14935</name>
</gene>
<dbReference type="SUPFAM" id="SSF50129">
    <property type="entry name" value="GroES-like"/>
    <property type="match status" value="1"/>
</dbReference>
<dbReference type="InterPro" id="IPR011032">
    <property type="entry name" value="GroES-like_sf"/>
</dbReference>
<dbReference type="InterPro" id="IPR013154">
    <property type="entry name" value="ADH-like_N"/>
</dbReference>
<sequence length="349" mass="36426">MLALQKLRPEPGIALHDVAAPAAPGPGEVLIAVEATGICGTDLHIAAWTSGYASMKSAMPVTLGHEFCGRVLQAGPDVPVEAAGQRVTVRPSVLCHDCAACHAGDFDHCTGRKGVGIGRNGAFAAQVLVPWENCVVVPFAMPPEIAALTEPMTVCHEAVETAGIRPGDRVLVIGPGTIGQGIALFAEVAGAAEIVVVGHDDAARLATVRELGFANTADSLDRSLTEAVAPWTGAGLFDVVIEAAGVPSIVPEALSLLRKRGVLVIAGIHAAPATIDLTALVRDHKQIRGTYRAPVDAWPQVVDYLSKNAARVGKMITARLPISRADEGFRLADAKRDSKVIILQEEVRS</sequence>
<comment type="caution">
    <text evidence="6">The sequence shown here is derived from an EMBL/GenBank/DDBJ whole genome shotgun (WGS) entry which is preliminary data.</text>
</comment>
<evidence type="ECO:0000256" key="2">
    <source>
        <dbReference type="ARBA" id="ARBA00022833"/>
    </source>
</evidence>
<dbReference type="Proteomes" id="UP001609376">
    <property type="component" value="Unassembled WGS sequence"/>
</dbReference>
<dbReference type="Pfam" id="PF00107">
    <property type="entry name" value="ADH_zinc_N"/>
    <property type="match status" value="1"/>
</dbReference>
<dbReference type="RefSeq" id="WP_395134742.1">
    <property type="nucleotide sequence ID" value="NZ_JBIMPR010000011.1"/>
</dbReference>
<reference evidence="6 7" key="1">
    <citation type="submission" date="2024-10" db="EMBL/GenBank/DDBJ databases">
        <title>Paracoccus drimophilus sp. nov., a novel bacterium from corn roots in Hunan.</title>
        <authorList>
            <person name="Li X."/>
        </authorList>
    </citation>
    <scope>NUCLEOTIDE SEQUENCE [LARGE SCALE GENOMIC DNA]</scope>
    <source>
        <strain evidence="6 7">NGMCC 1.201697</strain>
    </source>
</reference>
<dbReference type="SMART" id="SM00829">
    <property type="entry name" value="PKS_ER"/>
    <property type="match status" value="1"/>
</dbReference>
<dbReference type="InterPro" id="IPR036291">
    <property type="entry name" value="NAD(P)-bd_dom_sf"/>
</dbReference>
<dbReference type="PANTHER" id="PTHR43401">
    <property type="entry name" value="L-THREONINE 3-DEHYDROGENASE"/>
    <property type="match status" value="1"/>
</dbReference>
<keyword evidence="1 4" id="KW-0479">Metal-binding</keyword>
<keyword evidence="2 4" id="KW-0862">Zinc</keyword>
<comment type="cofactor">
    <cofactor evidence="4">
        <name>Zn(2+)</name>
        <dbReference type="ChEBI" id="CHEBI:29105"/>
    </cofactor>
</comment>
<dbReference type="SUPFAM" id="SSF51735">
    <property type="entry name" value="NAD(P)-binding Rossmann-fold domains"/>
    <property type="match status" value="1"/>
</dbReference>
<keyword evidence="7" id="KW-1185">Reference proteome</keyword>
<name>A0ABW7LN30_9RHOB</name>
<keyword evidence="3" id="KW-0560">Oxidoreductase</keyword>
<protein>
    <submittedName>
        <fullName evidence="6">Zinc-binding dehydrogenase</fullName>
    </submittedName>
</protein>
<dbReference type="InterPro" id="IPR002328">
    <property type="entry name" value="ADH_Zn_CS"/>
</dbReference>
<evidence type="ECO:0000256" key="4">
    <source>
        <dbReference type="RuleBase" id="RU361277"/>
    </source>
</evidence>
<organism evidence="6 7">
    <name type="scientific">Paracoccus broussonetiae subsp. drimophilus</name>
    <dbReference type="NCBI Taxonomy" id="3373869"/>
    <lineage>
        <taxon>Bacteria</taxon>
        <taxon>Pseudomonadati</taxon>
        <taxon>Pseudomonadota</taxon>
        <taxon>Alphaproteobacteria</taxon>
        <taxon>Rhodobacterales</taxon>
        <taxon>Paracoccaceae</taxon>
        <taxon>Paracoccus</taxon>
        <taxon>Paracoccus broussonetiae</taxon>
    </lineage>
</organism>
<evidence type="ECO:0000259" key="5">
    <source>
        <dbReference type="SMART" id="SM00829"/>
    </source>
</evidence>
<dbReference type="InterPro" id="IPR013149">
    <property type="entry name" value="ADH-like_C"/>
</dbReference>
<dbReference type="EMBL" id="JBIMPR010000011">
    <property type="protein sequence ID" value="MFH5775545.1"/>
    <property type="molecule type" value="Genomic_DNA"/>
</dbReference>
<dbReference type="InterPro" id="IPR050129">
    <property type="entry name" value="Zn_alcohol_dh"/>
</dbReference>
<proteinExistence type="inferred from homology"/>
<evidence type="ECO:0000256" key="1">
    <source>
        <dbReference type="ARBA" id="ARBA00022723"/>
    </source>
</evidence>
<dbReference type="Pfam" id="PF08240">
    <property type="entry name" value="ADH_N"/>
    <property type="match status" value="1"/>
</dbReference>